<name>A0ABS7QGU8_9ACTN</name>
<organism evidence="3 4">
    <name type="scientific">Actinacidiphila acidipaludis</name>
    <dbReference type="NCBI Taxonomy" id="2873382"/>
    <lineage>
        <taxon>Bacteria</taxon>
        <taxon>Bacillati</taxon>
        <taxon>Actinomycetota</taxon>
        <taxon>Actinomycetes</taxon>
        <taxon>Kitasatosporales</taxon>
        <taxon>Streptomycetaceae</taxon>
        <taxon>Actinacidiphila</taxon>
    </lineage>
</organism>
<dbReference type="InterPro" id="IPR054190">
    <property type="entry name" value="DUF6895"/>
</dbReference>
<reference evidence="3 4" key="1">
    <citation type="submission" date="2021-08" db="EMBL/GenBank/DDBJ databases">
        <title>WGS of actinomycetes from Thailand.</title>
        <authorList>
            <person name="Thawai C."/>
        </authorList>
    </citation>
    <scope>NUCLEOTIDE SEQUENCE [LARGE SCALE GENOMIC DNA]</scope>
    <source>
        <strain evidence="3 4">PLK6-54</strain>
    </source>
</reference>
<feature type="region of interest" description="Disordered" evidence="1">
    <location>
        <begin position="297"/>
        <end position="319"/>
    </location>
</feature>
<sequence>MAGCARRTARAALDWLSAHRGGFALGTDPLAAGADANRTWKPLGELAQMCAVVKHLTPPGDRLHDTAGDLLAYAWQQTGAGRLLHDLMRLEPFATYPLEVYAAFAGGGLRHQGVEEAAATLTATRGWRTTEQQPNRRLGMANTERRAGLSPHLAAQVLLRRTWLGALPEPWTFERTAGYTLTHVVFHLTDWGLRPQAVPADVAGYLTAWLPPWLDTCVEDGSWDLTCELLATGASLPRPLPAAFTAAAWRRLTQAQDAAGALPEAARSGGGPLPRVFETCYHSTVMAAFAAVLTIARTPRPPDGPPGGPGSVSGTGGSA</sequence>
<feature type="compositionally biased region" description="Pro residues" evidence="1">
    <location>
        <begin position="299"/>
        <end position="308"/>
    </location>
</feature>
<evidence type="ECO:0000259" key="2">
    <source>
        <dbReference type="Pfam" id="PF21836"/>
    </source>
</evidence>
<evidence type="ECO:0000313" key="3">
    <source>
        <dbReference type="EMBL" id="MBY8882398.1"/>
    </source>
</evidence>
<proteinExistence type="predicted"/>
<evidence type="ECO:0000256" key="1">
    <source>
        <dbReference type="SAM" id="MobiDB-lite"/>
    </source>
</evidence>
<dbReference type="Pfam" id="PF21836">
    <property type="entry name" value="DUF6895"/>
    <property type="match status" value="1"/>
</dbReference>
<evidence type="ECO:0000313" key="4">
    <source>
        <dbReference type="Proteomes" id="UP000778578"/>
    </source>
</evidence>
<dbReference type="EMBL" id="JAINZZ010000072">
    <property type="protein sequence ID" value="MBY8882398.1"/>
    <property type="molecule type" value="Genomic_DNA"/>
</dbReference>
<dbReference type="Proteomes" id="UP000778578">
    <property type="component" value="Unassembled WGS sequence"/>
</dbReference>
<accession>A0ABS7QGU8</accession>
<gene>
    <name evidence="3" type="ORF">K7862_32885</name>
</gene>
<feature type="domain" description="DUF6895" evidence="2">
    <location>
        <begin position="9"/>
        <end position="291"/>
    </location>
</feature>
<feature type="compositionally biased region" description="Gly residues" evidence="1">
    <location>
        <begin position="309"/>
        <end position="319"/>
    </location>
</feature>
<protein>
    <recommendedName>
        <fullName evidence="2">DUF6895 domain-containing protein</fullName>
    </recommendedName>
</protein>
<comment type="caution">
    <text evidence="3">The sequence shown here is derived from an EMBL/GenBank/DDBJ whole genome shotgun (WGS) entry which is preliminary data.</text>
</comment>
<keyword evidence="4" id="KW-1185">Reference proteome</keyword>